<sequence length="166" mass="17823">MYRSKGKVPFAWENKPGIPKRAAGASAVEVDQAEDDYPSESGEFVVLQGALAAAFPPSYPPSARGRPLTRHVAIPPPPPPAHRHRLRVYVDADPFAAALEECKRPRSKKMTKPSSFSSSSSSSSTSASGGERGEVLVSVGARWRKLIALSGFSCRHSAVLDVYDCN</sequence>
<feature type="compositionally biased region" description="Low complexity" evidence="1">
    <location>
        <begin position="114"/>
        <end position="128"/>
    </location>
</feature>
<evidence type="ECO:0000313" key="3">
    <source>
        <dbReference type="Proteomes" id="UP001497516"/>
    </source>
</evidence>
<gene>
    <name evidence="2" type="ORF">LTRI10_LOCUS8752</name>
</gene>
<feature type="region of interest" description="Disordered" evidence="1">
    <location>
        <begin position="101"/>
        <end position="132"/>
    </location>
</feature>
<dbReference type="PANTHER" id="PTHR33696">
    <property type="entry name" value="T22J18.15-RELATED"/>
    <property type="match status" value="1"/>
</dbReference>
<evidence type="ECO:0000313" key="2">
    <source>
        <dbReference type="EMBL" id="CAL1361374.1"/>
    </source>
</evidence>
<evidence type="ECO:0000256" key="1">
    <source>
        <dbReference type="SAM" id="MobiDB-lite"/>
    </source>
</evidence>
<proteinExistence type="predicted"/>
<reference evidence="2 3" key="1">
    <citation type="submission" date="2024-04" db="EMBL/GenBank/DDBJ databases">
        <authorList>
            <person name="Fracassetti M."/>
        </authorList>
    </citation>
    <scope>NUCLEOTIDE SEQUENCE [LARGE SCALE GENOMIC DNA]</scope>
</reference>
<dbReference type="EMBL" id="OZ034814">
    <property type="protein sequence ID" value="CAL1361374.1"/>
    <property type="molecule type" value="Genomic_DNA"/>
</dbReference>
<dbReference type="Proteomes" id="UP001497516">
    <property type="component" value="Chromosome 10"/>
</dbReference>
<accession>A0AAV2CXX6</accession>
<keyword evidence="3" id="KW-1185">Reference proteome</keyword>
<dbReference type="AlphaFoldDB" id="A0AAV2CXX6"/>
<organism evidence="2 3">
    <name type="scientific">Linum trigynum</name>
    <dbReference type="NCBI Taxonomy" id="586398"/>
    <lineage>
        <taxon>Eukaryota</taxon>
        <taxon>Viridiplantae</taxon>
        <taxon>Streptophyta</taxon>
        <taxon>Embryophyta</taxon>
        <taxon>Tracheophyta</taxon>
        <taxon>Spermatophyta</taxon>
        <taxon>Magnoliopsida</taxon>
        <taxon>eudicotyledons</taxon>
        <taxon>Gunneridae</taxon>
        <taxon>Pentapetalae</taxon>
        <taxon>rosids</taxon>
        <taxon>fabids</taxon>
        <taxon>Malpighiales</taxon>
        <taxon>Linaceae</taxon>
        <taxon>Linum</taxon>
    </lineage>
</organism>
<name>A0AAV2CXX6_9ROSI</name>
<protein>
    <submittedName>
        <fullName evidence="2">Uncharacterized protein</fullName>
    </submittedName>
</protein>
<feature type="region of interest" description="Disordered" evidence="1">
    <location>
        <begin position="58"/>
        <end position="83"/>
    </location>
</feature>